<dbReference type="GO" id="GO:0005783">
    <property type="term" value="C:endoplasmic reticulum"/>
    <property type="evidence" value="ECO:0007669"/>
    <property type="project" value="TreeGrafter"/>
</dbReference>
<comment type="caution">
    <text evidence="3">The sequence shown here is derived from an EMBL/GenBank/DDBJ whole genome shotgun (WGS) entry which is preliminary data.</text>
</comment>
<dbReference type="Pfam" id="PF21656">
    <property type="entry name" value="DUF6859"/>
    <property type="match status" value="1"/>
</dbReference>
<dbReference type="InParanoid" id="L0PDP8"/>
<dbReference type="VEuPathDB" id="FungiDB:PNEJI1_000394"/>
<evidence type="ECO:0000259" key="1">
    <source>
        <dbReference type="Pfam" id="PF12955"/>
    </source>
</evidence>
<accession>L0PDP8</accession>
<proteinExistence type="predicted"/>
<evidence type="ECO:0000313" key="3">
    <source>
        <dbReference type="EMBL" id="CCJ30347.1"/>
    </source>
</evidence>
<reference evidence="3 4" key="1">
    <citation type="journal article" date="2012" name="MBio">
        <title>De novo assembly of the Pneumocystis jirovecii genome from a single bronchoalveolar lavage fluid specimen from a patient.</title>
        <authorList>
            <person name="Cisse O.H."/>
            <person name="Pagni M."/>
            <person name="Hauser P.M."/>
        </authorList>
    </citation>
    <scope>NUCLEOTIDE SEQUENCE [LARGE SCALE GENOMIC DNA]</scope>
    <source>
        <strain evidence="3 4">SE8</strain>
    </source>
</reference>
<evidence type="ECO:0000259" key="2">
    <source>
        <dbReference type="Pfam" id="PF21656"/>
    </source>
</evidence>
<evidence type="ECO:0008006" key="5">
    <source>
        <dbReference type="Google" id="ProtNLM"/>
    </source>
</evidence>
<dbReference type="Pfam" id="PF12955">
    <property type="entry name" value="Vps3844_C"/>
    <property type="match status" value="1"/>
</dbReference>
<sequence>MACFRHFSNVIANRVGMVYHILPYNHLEKYYLQYSYSLKPEEARQVLAHMMGVSKFHKLGFQGQATKVIDSIEMRSLWGLWEEKKNHMLITLAGVIDIKAFFTEQPLFIIKNSPSSEAYNHLMKRSPIERLYANIYGGGLFLVPPIMEIHDHIQHAPSLKLFEDKFGKEFTGIFDFQDKENRCFLSEILSLSSFINALSENFQASSVKLMAAHLTSLEILYHHYGADSQQYIYAVKAFSLVLNQISKELPNTTFTIILLSPTMILKDPLLRRAEIEDTFGNDSSAPALKELRSVLPHCYDTKASCENATNYCSNHGSCEKYLGQEKCYACRCFATVTNVAENGKKVSYWSGDSCQKKDISSEFQMFFWLYGQLNFCKYNVGNEKLSAVLMNMDVIKKT</sequence>
<organism evidence="4">
    <name type="scientific">Pneumocystis jirovecii</name>
    <name type="common">Human pneumocystis pneumonia agent</name>
    <dbReference type="NCBI Taxonomy" id="42068"/>
    <lineage>
        <taxon>Eukaryota</taxon>
        <taxon>Fungi</taxon>
        <taxon>Dikarya</taxon>
        <taxon>Ascomycota</taxon>
        <taxon>Taphrinomycotina</taxon>
        <taxon>Pneumocystomycetes</taxon>
        <taxon>Pneumocystaceae</taxon>
        <taxon>Pneumocystis</taxon>
    </lineage>
</organism>
<dbReference type="PANTHER" id="PTHR36853">
    <property type="entry name" value="EXPRESSED PROTEIN"/>
    <property type="match status" value="1"/>
</dbReference>
<dbReference type="InterPro" id="IPR024382">
    <property type="entry name" value="Vps3844_C"/>
</dbReference>
<dbReference type="InterPro" id="IPR053065">
    <property type="entry name" value="Archenteron_Induction-Rel"/>
</dbReference>
<dbReference type="PANTHER" id="PTHR36853:SF1">
    <property type="entry name" value="DUF3844 DOMAIN-CONTAINING PROTEIN"/>
    <property type="match status" value="1"/>
</dbReference>
<evidence type="ECO:0000313" key="4">
    <source>
        <dbReference type="Proteomes" id="UP000010422"/>
    </source>
</evidence>
<feature type="domain" description="Vacuolar sorting protein Vps3844 C-terminal" evidence="1">
    <location>
        <begin position="298"/>
        <end position="369"/>
    </location>
</feature>
<feature type="domain" description="Vacuolar sorting protein Vps3844 N-terminal" evidence="2">
    <location>
        <begin position="37"/>
        <end position="126"/>
    </location>
</feature>
<dbReference type="Proteomes" id="UP000010422">
    <property type="component" value="Unassembled WGS sequence"/>
</dbReference>
<dbReference type="AlphaFoldDB" id="L0PDP8"/>
<dbReference type="EMBL" id="CAKM01000248">
    <property type="protein sequence ID" value="CCJ30347.1"/>
    <property type="molecule type" value="Genomic_DNA"/>
</dbReference>
<dbReference type="InterPro" id="IPR049205">
    <property type="entry name" value="Vps3844_N"/>
</dbReference>
<protein>
    <recommendedName>
        <fullName evidence="5">DUF3844 domain-containing protein</fullName>
    </recommendedName>
</protein>
<dbReference type="STRING" id="1209962.L0PDP8"/>
<gene>
    <name evidence="3" type="ORF">PNEJI1_000394</name>
</gene>
<name>L0PDP8_PNEJI</name>